<evidence type="ECO:0000313" key="3">
    <source>
        <dbReference type="Proteomes" id="UP000321750"/>
    </source>
</evidence>
<keyword evidence="3" id="KW-1185">Reference proteome</keyword>
<sequence length="70" mass="7850">MPARFHFDLEQGTEAIRDEDGVEVRSLSIAIEQAQLSIDELRETGELADGDGWTLVIRDERGTALHRLSI</sequence>
<evidence type="ECO:0000313" key="2">
    <source>
        <dbReference type="EMBL" id="GEP12473.1"/>
    </source>
</evidence>
<dbReference type="Pfam" id="PF21834">
    <property type="entry name" value="DUF6894"/>
    <property type="match status" value="1"/>
</dbReference>
<proteinExistence type="predicted"/>
<dbReference type="EMBL" id="BJZV01000044">
    <property type="protein sequence ID" value="GEP12473.1"/>
    <property type="molecule type" value="Genomic_DNA"/>
</dbReference>
<evidence type="ECO:0000259" key="1">
    <source>
        <dbReference type="Pfam" id="PF21834"/>
    </source>
</evidence>
<gene>
    <name evidence="2" type="ORF">MGN01_43180</name>
</gene>
<comment type="caution">
    <text evidence="2">The sequence shown here is derived from an EMBL/GenBank/DDBJ whole genome shotgun (WGS) entry which is preliminary data.</text>
</comment>
<dbReference type="Proteomes" id="UP000321750">
    <property type="component" value="Unassembled WGS sequence"/>
</dbReference>
<dbReference type="InterPro" id="IPR054189">
    <property type="entry name" value="DUF6894"/>
</dbReference>
<accession>A0A512JRG9</accession>
<protein>
    <recommendedName>
        <fullName evidence="1">DUF6894 domain-containing protein</fullName>
    </recommendedName>
</protein>
<dbReference type="OrthoDB" id="8020998at2"/>
<organism evidence="2 3">
    <name type="scientific">Methylobacterium gnaphalii</name>
    <dbReference type="NCBI Taxonomy" id="1010610"/>
    <lineage>
        <taxon>Bacteria</taxon>
        <taxon>Pseudomonadati</taxon>
        <taxon>Pseudomonadota</taxon>
        <taxon>Alphaproteobacteria</taxon>
        <taxon>Hyphomicrobiales</taxon>
        <taxon>Methylobacteriaceae</taxon>
        <taxon>Methylobacterium</taxon>
    </lineage>
</organism>
<name>A0A512JRG9_9HYPH</name>
<dbReference type="AlphaFoldDB" id="A0A512JRG9"/>
<feature type="domain" description="DUF6894" evidence="1">
    <location>
        <begin position="4"/>
        <end position="69"/>
    </location>
</feature>
<dbReference type="RefSeq" id="WP_147048840.1">
    <property type="nucleotide sequence ID" value="NZ_BJZV01000044.1"/>
</dbReference>
<reference evidence="2 3" key="1">
    <citation type="submission" date="2019-07" db="EMBL/GenBank/DDBJ databases">
        <title>Whole genome shotgun sequence of Methylobacterium gnaphalii NBRC 107716.</title>
        <authorList>
            <person name="Hosoyama A."/>
            <person name="Uohara A."/>
            <person name="Ohji S."/>
            <person name="Ichikawa N."/>
        </authorList>
    </citation>
    <scope>NUCLEOTIDE SEQUENCE [LARGE SCALE GENOMIC DNA]</scope>
    <source>
        <strain evidence="2 3">NBRC 107716</strain>
    </source>
</reference>